<name>A0ABD3U4T0_9LAMI</name>
<keyword evidence="2" id="KW-0805">Transcription regulation</keyword>
<organism evidence="9 10">
    <name type="scientific">Penstemon smallii</name>
    <dbReference type="NCBI Taxonomy" id="265156"/>
    <lineage>
        <taxon>Eukaryota</taxon>
        <taxon>Viridiplantae</taxon>
        <taxon>Streptophyta</taxon>
        <taxon>Embryophyta</taxon>
        <taxon>Tracheophyta</taxon>
        <taxon>Spermatophyta</taxon>
        <taxon>Magnoliopsida</taxon>
        <taxon>eudicotyledons</taxon>
        <taxon>Gunneridae</taxon>
        <taxon>Pentapetalae</taxon>
        <taxon>asterids</taxon>
        <taxon>lamiids</taxon>
        <taxon>Lamiales</taxon>
        <taxon>Plantaginaceae</taxon>
        <taxon>Cheloneae</taxon>
        <taxon>Penstemon</taxon>
    </lineage>
</organism>
<feature type="region of interest" description="Disordered" evidence="7">
    <location>
        <begin position="1"/>
        <end position="29"/>
    </location>
</feature>
<keyword evidence="10" id="KW-1185">Reference proteome</keyword>
<dbReference type="InterPro" id="IPR015300">
    <property type="entry name" value="DNA-bd_pseudobarrel_sf"/>
</dbReference>
<comment type="caution">
    <text evidence="9">The sequence shown here is derived from an EMBL/GenBank/DDBJ whole genome shotgun (WGS) entry which is preliminary data.</text>
</comment>
<keyword evidence="5" id="KW-0539">Nucleus</keyword>
<reference evidence="9 10" key="1">
    <citation type="submission" date="2024-12" db="EMBL/GenBank/DDBJ databases">
        <title>The unique morphological basis and parallel evolutionary history of personate flowers in Penstemon.</title>
        <authorList>
            <person name="Depatie T.H."/>
            <person name="Wessinger C.A."/>
        </authorList>
    </citation>
    <scope>NUCLEOTIDE SEQUENCE [LARGE SCALE GENOMIC DNA]</scope>
    <source>
        <strain evidence="9">WTNN_2</strain>
        <tissue evidence="9">Leaf</tissue>
    </source>
</reference>
<evidence type="ECO:0000256" key="4">
    <source>
        <dbReference type="ARBA" id="ARBA00023163"/>
    </source>
</evidence>
<feature type="compositionally biased region" description="Polar residues" evidence="7">
    <location>
        <begin position="1"/>
        <end position="13"/>
    </location>
</feature>
<keyword evidence="3" id="KW-0238">DNA-binding</keyword>
<dbReference type="Gene3D" id="2.40.330.10">
    <property type="entry name" value="DNA-binding pseudobarrel domain"/>
    <property type="match status" value="1"/>
</dbReference>
<dbReference type="CDD" id="cd10017">
    <property type="entry name" value="B3_DNA"/>
    <property type="match status" value="1"/>
</dbReference>
<dbReference type="SMART" id="SM01019">
    <property type="entry name" value="B3"/>
    <property type="match status" value="1"/>
</dbReference>
<feature type="domain" description="TF-B3" evidence="8">
    <location>
        <begin position="96"/>
        <end position="187"/>
    </location>
</feature>
<sequence>MTMAISQVSNTEPNPAPAGSSLSKSQKKTWDAKRKLAEKRLLDLTQNTKNVKEESENMDMLAIGYIAPLSCVEFSTSVMERAQEVQANLVSKYPSFTKLMLRSHVSGGFWLGLPMQFCREHMPKEDKTMVLVDEDEQAYDTKYLTVKNGLSGGWRGFSLAHELVEGDVLVFQLIEPCKFKVYIVRASKLTEVDGAISLLNLDCHAKPIDAEDQNKYISDSKKQKCMESLVVNTKKEEDTTVLLSDDKPTNQYLDDSANCGTETMEGIKFSETVIKFKDVKSFADFTVDVDGLILDSKIPTHHRKKYYELCCSQNMFLHESLIEGINSDLATGIISETINIADAIRADASLDDLESWDKTLKAFEDLGMVVGFLRARIHKVFALSNNSQAIIDSKINERNEAVEDMKSLMGKLVNVRELIRKLDAEIEDLIGKKKELDIVFKEVSGASW</sequence>
<evidence type="ECO:0000256" key="1">
    <source>
        <dbReference type="ARBA" id="ARBA00004123"/>
    </source>
</evidence>
<evidence type="ECO:0000256" key="2">
    <source>
        <dbReference type="ARBA" id="ARBA00023015"/>
    </source>
</evidence>
<dbReference type="PANTHER" id="PTHR31391">
    <property type="entry name" value="B3 DOMAIN-CONTAINING PROTEIN OS11G0197600-RELATED"/>
    <property type="match status" value="1"/>
</dbReference>
<dbReference type="PANTHER" id="PTHR31391:SF101">
    <property type="entry name" value="B3 DOMAIN-CONTAINING PROTEIN OS01G0234100"/>
    <property type="match status" value="1"/>
</dbReference>
<evidence type="ECO:0000256" key="7">
    <source>
        <dbReference type="SAM" id="MobiDB-lite"/>
    </source>
</evidence>
<gene>
    <name evidence="9" type="ORF">ACJIZ3_001329</name>
</gene>
<dbReference type="GO" id="GO:0005634">
    <property type="term" value="C:nucleus"/>
    <property type="evidence" value="ECO:0007669"/>
    <property type="project" value="UniProtKB-SubCell"/>
</dbReference>
<dbReference type="Pfam" id="PF02362">
    <property type="entry name" value="B3"/>
    <property type="match status" value="1"/>
</dbReference>
<accession>A0ABD3U4T0</accession>
<dbReference type="AlphaFoldDB" id="A0ABD3U4T0"/>
<evidence type="ECO:0000313" key="10">
    <source>
        <dbReference type="Proteomes" id="UP001634393"/>
    </source>
</evidence>
<evidence type="ECO:0000256" key="3">
    <source>
        <dbReference type="ARBA" id="ARBA00023125"/>
    </source>
</evidence>
<evidence type="ECO:0000256" key="6">
    <source>
        <dbReference type="SAM" id="Coils"/>
    </source>
</evidence>
<proteinExistence type="predicted"/>
<dbReference type="InterPro" id="IPR044837">
    <property type="entry name" value="REM16-like"/>
</dbReference>
<dbReference type="PROSITE" id="PS50863">
    <property type="entry name" value="B3"/>
    <property type="match status" value="1"/>
</dbReference>
<dbReference type="InterPro" id="IPR003340">
    <property type="entry name" value="B3_DNA-bd"/>
</dbReference>
<dbReference type="EMBL" id="JBJXBP010000002">
    <property type="protein sequence ID" value="KAL3843926.1"/>
    <property type="molecule type" value="Genomic_DNA"/>
</dbReference>
<keyword evidence="4" id="KW-0804">Transcription</keyword>
<dbReference type="Proteomes" id="UP001634393">
    <property type="component" value="Unassembled WGS sequence"/>
</dbReference>
<evidence type="ECO:0000256" key="5">
    <source>
        <dbReference type="ARBA" id="ARBA00023242"/>
    </source>
</evidence>
<evidence type="ECO:0000313" key="9">
    <source>
        <dbReference type="EMBL" id="KAL3843926.1"/>
    </source>
</evidence>
<dbReference type="GO" id="GO:0003677">
    <property type="term" value="F:DNA binding"/>
    <property type="evidence" value="ECO:0007669"/>
    <property type="project" value="UniProtKB-KW"/>
</dbReference>
<evidence type="ECO:0000259" key="8">
    <source>
        <dbReference type="PROSITE" id="PS50863"/>
    </source>
</evidence>
<dbReference type="SUPFAM" id="SSF101936">
    <property type="entry name" value="DNA-binding pseudobarrel domain"/>
    <property type="match status" value="1"/>
</dbReference>
<feature type="coiled-coil region" evidence="6">
    <location>
        <begin position="405"/>
        <end position="439"/>
    </location>
</feature>
<protein>
    <recommendedName>
        <fullName evidence="8">TF-B3 domain-containing protein</fullName>
    </recommendedName>
</protein>
<keyword evidence="6" id="KW-0175">Coiled coil</keyword>
<comment type="subcellular location">
    <subcellularLocation>
        <location evidence="1">Nucleus</location>
    </subcellularLocation>
</comment>